<evidence type="ECO:0000256" key="1">
    <source>
        <dbReference type="ARBA" id="ARBA00023015"/>
    </source>
</evidence>
<feature type="transmembrane region" description="Helical" evidence="4">
    <location>
        <begin position="35"/>
        <end position="52"/>
    </location>
</feature>
<keyword evidence="1" id="KW-0805">Transcription regulation</keyword>
<feature type="transmembrane region" description="Helical" evidence="4">
    <location>
        <begin position="101"/>
        <end position="124"/>
    </location>
</feature>
<feature type="transmembrane region" description="Helical" evidence="4">
    <location>
        <begin position="6"/>
        <end position="28"/>
    </location>
</feature>
<dbReference type="SUPFAM" id="SSF46689">
    <property type="entry name" value="Homeodomain-like"/>
    <property type="match status" value="1"/>
</dbReference>
<dbReference type="InterPro" id="IPR009057">
    <property type="entry name" value="Homeodomain-like_sf"/>
</dbReference>
<evidence type="ECO:0000259" key="5">
    <source>
        <dbReference type="PROSITE" id="PS01124"/>
    </source>
</evidence>
<dbReference type="InterPro" id="IPR018060">
    <property type="entry name" value="HTH_AraC"/>
</dbReference>
<evidence type="ECO:0000256" key="2">
    <source>
        <dbReference type="ARBA" id="ARBA00023125"/>
    </source>
</evidence>
<feature type="transmembrane region" description="Helical" evidence="4">
    <location>
        <begin position="72"/>
        <end position="89"/>
    </location>
</feature>
<evidence type="ECO:0000256" key="3">
    <source>
        <dbReference type="ARBA" id="ARBA00023163"/>
    </source>
</evidence>
<feature type="transmembrane region" description="Helical" evidence="4">
    <location>
        <begin position="207"/>
        <end position="228"/>
    </location>
</feature>
<dbReference type="GO" id="GO:0043565">
    <property type="term" value="F:sequence-specific DNA binding"/>
    <property type="evidence" value="ECO:0007669"/>
    <property type="project" value="InterPro"/>
</dbReference>
<evidence type="ECO:0000313" key="6">
    <source>
        <dbReference type="EMBL" id="EZH74907.1"/>
    </source>
</evidence>
<protein>
    <recommendedName>
        <fullName evidence="5">HTH araC/xylS-type domain-containing protein</fullName>
    </recommendedName>
</protein>
<keyword evidence="4" id="KW-0472">Membrane</keyword>
<dbReference type="Proteomes" id="UP000023541">
    <property type="component" value="Unassembled WGS sequence"/>
</dbReference>
<reference evidence="6 7" key="1">
    <citation type="submission" date="2014-04" db="EMBL/GenBank/DDBJ databases">
        <title>Aquimarina sp. 22II-S11-z7 Genome Sequencing.</title>
        <authorList>
            <person name="Lai Q."/>
        </authorList>
    </citation>
    <scope>NUCLEOTIDE SEQUENCE [LARGE SCALE GENOMIC DNA]</scope>
    <source>
        <strain evidence="6 7">22II-S11-z7</strain>
    </source>
</reference>
<keyword evidence="2" id="KW-0238">DNA-binding</keyword>
<dbReference type="STRING" id="1317122.ATO12_09240"/>
<dbReference type="GO" id="GO:0003700">
    <property type="term" value="F:DNA-binding transcription factor activity"/>
    <property type="evidence" value="ECO:0007669"/>
    <property type="project" value="InterPro"/>
</dbReference>
<evidence type="ECO:0000313" key="7">
    <source>
        <dbReference type="Proteomes" id="UP000023541"/>
    </source>
</evidence>
<dbReference type="SMART" id="SM00342">
    <property type="entry name" value="HTH_ARAC"/>
    <property type="match status" value="1"/>
</dbReference>
<dbReference type="Gene3D" id="1.10.10.60">
    <property type="entry name" value="Homeodomain-like"/>
    <property type="match status" value="2"/>
</dbReference>
<dbReference type="EMBL" id="AQRA01000002">
    <property type="protein sequence ID" value="EZH74907.1"/>
    <property type="molecule type" value="Genomic_DNA"/>
</dbReference>
<dbReference type="OrthoDB" id="9779074at2"/>
<comment type="caution">
    <text evidence="6">The sequence shown here is derived from an EMBL/GenBank/DDBJ whole genome shotgun (WGS) entry which is preliminary data.</text>
</comment>
<keyword evidence="7" id="KW-1185">Reference proteome</keyword>
<dbReference type="Pfam" id="PF12833">
    <property type="entry name" value="HTH_18"/>
    <property type="match status" value="1"/>
</dbReference>
<feature type="transmembrane region" description="Helical" evidence="4">
    <location>
        <begin position="173"/>
        <end position="195"/>
    </location>
</feature>
<keyword evidence="4" id="KW-1133">Transmembrane helix</keyword>
<accession>A0A023BXU3</accession>
<name>A0A023BXU3_9FLAO</name>
<dbReference type="eggNOG" id="COG2207">
    <property type="taxonomic scope" value="Bacteria"/>
</dbReference>
<feature type="transmembrane region" description="Helical" evidence="4">
    <location>
        <begin position="144"/>
        <end position="161"/>
    </location>
</feature>
<keyword evidence="3" id="KW-0804">Transcription</keyword>
<feature type="domain" description="HTH araC/xylS-type" evidence="5">
    <location>
        <begin position="291"/>
        <end position="395"/>
    </location>
</feature>
<dbReference type="AlphaFoldDB" id="A0A023BXU3"/>
<organism evidence="6 7">
    <name type="scientific">Aquimarina atlantica</name>
    <dbReference type="NCBI Taxonomy" id="1317122"/>
    <lineage>
        <taxon>Bacteria</taxon>
        <taxon>Pseudomonadati</taxon>
        <taxon>Bacteroidota</taxon>
        <taxon>Flavobacteriia</taxon>
        <taxon>Flavobacteriales</taxon>
        <taxon>Flavobacteriaceae</taxon>
        <taxon>Aquimarina</taxon>
    </lineage>
</organism>
<gene>
    <name evidence="6" type="ORF">ATO12_09240</name>
</gene>
<proteinExistence type="predicted"/>
<sequence>MNFINLLLLISASQGFIFGLVILFSPLFRSKANNFLGYSILILSLLMLNMFLDNIGFFKTYPKLKIIDDIEWIFLFPVTFFFYIVTLIAHDVKKNKKLKWLYAPIVLSIILNMSVNLETDYGAYTVAMKHKEYIFSLLFDLEKLGYYTFNLLMGLWLYILIQKSDILDKNSQLKWVKSLWILVFFMTLIWIILYLIRDENFNINPDILKGILPIGLSFFIYWVFYNGIYRLKLVTDRKEILSILNRKNLIHKNSKTDVLDKNKLQGKKTEMFNDIDMVSSHTFSKSNLYFKKLESFLYDDYIYRDPNLSREVVAEKLNISPGYLSQIINAVTNNNFTAYINSFRVEEVKKMIVNEEFDKYSLLAIGLEAGFKSKTTFYSAFKKETGLTPSEFKSRHK</sequence>
<dbReference type="PROSITE" id="PS01124">
    <property type="entry name" value="HTH_ARAC_FAMILY_2"/>
    <property type="match status" value="1"/>
</dbReference>
<evidence type="ECO:0000256" key="4">
    <source>
        <dbReference type="SAM" id="Phobius"/>
    </source>
</evidence>
<keyword evidence="4" id="KW-0812">Transmembrane</keyword>
<dbReference type="InterPro" id="IPR018062">
    <property type="entry name" value="HTH_AraC-typ_CS"/>
</dbReference>
<dbReference type="PROSITE" id="PS00041">
    <property type="entry name" value="HTH_ARAC_FAMILY_1"/>
    <property type="match status" value="1"/>
</dbReference>
<dbReference type="RefSeq" id="WP_034239809.1">
    <property type="nucleotide sequence ID" value="NZ_AQRA01000002.1"/>
</dbReference>
<dbReference type="PANTHER" id="PTHR43280:SF29">
    <property type="entry name" value="ARAC-FAMILY TRANSCRIPTIONAL REGULATOR"/>
    <property type="match status" value="1"/>
</dbReference>
<dbReference type="PANTHER" id="PTHR43280">
    <property type="entry name" value="ARAC-FAMILY TRANSCRIPTIONAL REGULATOR"/>
    <property type="match status" value="1"/>
</dbReference>